<feature type="region of interest" description="Disordered" evidence="9">
    <location>
        <begin position="1"/>
        <end position="58"/>
    </location>
</feature>
<keyword evidence="5" id="KW-0934">Plastid</keyword>
<comment type="similarity">
    <text evidence="2">Belongs to the psaN family.</text>
</comment>
<evidence type="ECO:0000256" key="6">
    <source>
        <dbReference type="ARBA" id="ARBA00022836"/>
    </source>
</evidence>
<comment type="subcellular location">
    <subcellularLocation>
        <location evidence="1">Plastid</location>
        <location evidence="1">Chloroplast thylakoid membrane</location>
        <topology evidence="1">Peripheral membrane protein</topology>
        <orientation evidence="1">Lumenal side</orientation>
    </subcellularLocation>
</comment>
<evidence type="ECO:0000256" key="7">
    <source>
        <dbReference type="ARBA" id="ARBA00023078"/>
    </source>
</evidence>
<evidence type="ECO:0000256" key="4">
    <source>
        <dbReference type="ARBA" id="ARBA00022531"/>
    </source>
</evidence>
<dbReference type="GO" id="GO:0009535">
    <property type="term" value="C:chloroplast thylakoid membrane"/>
    <property type="evidence" value="ECO:0007669"/>
    <property type="project" value="UniProtKB-SubCell"/>
</dbReference>
<dbReference type="Pfam" id="PF05479">
    <property type="entry name" value="PsaN"/>
    <property type="match status" value="1"/>
</dbReference>
<evidence type="ECO:0000256" key="9">
    <source>
        <dbReference type="SAM" id="MobiDB-lite"/>
    </source>
</evidence>
<evidence type="ECO:0000256" key="5">
    <source>
        <dbReference type="ARBA" id="ARBA00022640"/>
    </source>
</evidence>
<evidence type="ECO:0000256" key="8">
    <source>
        <dbReference type="ARBA" id="ARBA00023136"/>
    </source>
</evidence>
<dbReference type="EMBL" id="CP151501">
    <property type="protein sequence ID" value="WZN59325.1"/>
    <property type="molecule type" value="Genomic_DNA"/>
</dbReference>
<proteinExistence type="inferred from homology"/>
<sequence>MKALPNKACAARNPAPRRSGAAGPPDRRSCKASASRTNDPERDAASKGADVGRSGNEVGRRPLLGLAAFLGAGGLGVLGAEATPTVEEMLERTKKNRLKNDAARYASGEASYLRSLGKKDTRTPEQLEALTQRMAREEEPEVPSAPALEPEPAAPEPVTVTEQPAAPVVEDLEPSEGKTDVQEEAMASAPEVDAPVSEEVVQATQ</sequence>
<keyword evidence="8" id="KW-0472">Membrane</keyword>
<keyword evidence="6" id="KW-0603">Photosystem I</keyword>
<dbReference type="GO" id="GO:0009522">
    <property type="term" value="C:photosystem I"/>
    <property type="evidence" value="ECO:0007669"/>
    <property type="project" value="UniProtKB-KW"/>
</dbReference>
<feature type="compositionally biased region" description="Low complexity" evidence="9">
    <location>
        <begin position="142"/>
        <end position="151"/>
    </location>
</feature>
<accession>A0AAX4NZL4</accession>
<evidence type="ECO:0000313" key="11">
    <source>
        <dbReference type="Proteomes" id="UP001472866"/>
    </source>
</evidence>
<dbReference type="Proteomes" id="UP001472866">
    <property type="component" value="Chromosome 01"/>
</dbReference>
<dbReference type="AlphaFoldDB" id="A0AAX4NZL4"/>
<evidence type="ECO:0000256" key="1">
    <source>
        <dbReference type="ARBA" id="ARBA00004622"/>
    </source>
</evidence>
<dbReference type="GO" id="GO:0015979">
    <property type="term" value="P:photosynthesis"/>
    <property type="evidence" value="ECO:0007669"/>
    <property type="project" value="UniProtKB-KW"/>
</dbReference>
<evidence type="ECO:0000313" key="10">
    <source>
        <dbReference type="EMBL" id="WZN59325.1"/>
    </source>
</evidence>
<dbReference type="InterPro" id="IPR008796">
    <property type="entry name" value="PSAN"/>
</dbReference>
<evidence type="ECO:0000256" key="2">
    <source>
        <dbReference type="ARBA" id="ARBA00010661"/>
    </source>
</evidence>
<protein>
    <submittedName>
        <fullName evidence="10">Subunit N of photosystem I reaction centre</fullName>
    </submittedName>
</protein>
<organism evidence="10 11">
    <name type="scientific">Chloropicon roscoffensis</name>
    <dbReference type="NCBI Taxonomy" id="1461544"/>
    <lineage>
        <taxon>Eukaryota</taxon>
        <taxon>Viridiplantae</taxon>
        <taxon>Chlorophyta</taxon>
        <taxon>Chloropicophyceae</taxon>
        <taxon>Chloropicales</taxon>
        <taxon>Chloropicaceae</taxon>
        <taxon>Chloropicon</taxon>
    </lineage>
</organism>
<evidence type="ECO:0000256" key="3">
    <source>
        <dbReference type="ARBA" id="ARBA00022528"/>
    </source>
</evidence>
<feature type="region of interest" description="Disordered" evidence="9">
    <location>
        <begin position="133"/>
        <end position="205"/>
    </location>
</feature>
<keyword evidence="11" id="KW-1185">Reference proteome</keyword>
<reference evidence="10 11" key="1">
    <citation type="submission" date="2024-03" db="EMBL/GenBank/DDBJ databases">
        <title>Complete genome sequence of the green alga Chloropicon roscoffensis RCC1871.</title>
        <authorList>
            <person name="Lemieux C."/>
            <person name="Pombert J.-F."/>
            <person name="Otis C."/>
            <person name="Turmel M."/>
        </authorList>
    </citation>
    <scope>NUCLEOTIDE SEQUENCE [LARGE SCALE GENOMIC DNA]</scope>
    <source>
        <strain evidence="10 11">RCC1871</strain>
    </source>
</reference>
<gene>
    <name evidence="10" type="ORF">HKI87_01g08510</name>
</gene>
<keyword evidence="4" id="KW-0602">Photosynthesis</keyword>
<keyword evidence="7" id="KW-0793">Thylakoid</keyword>
<keyword evidence="3" id="KW-0150">Chloroplast</keyword>
<name>A0AAX4NZL4_9CHLO</name>
<feature type="compositionally biased region" description="Low complexity" evidence="9">
    <location>
        <begin position="10"/>
        <end position="24"/>
    </location>
</feature>